<name>A0A2L1U9L3_9BACL</name>
<comment type="similarity">
    <text evidence="1">Belongs to the short-chain fatty acyl-CoA assimilation regulator (ScfR) family.</text>
</comment>
<evidence type="ECO:0000313" key="3">
    <source>
        <dbReference type="EMBL" id="AVF24798.1"/>
    </source>
</evidence>
<dbReference type="InterPro" id="IPR010982">
    <property type="entry name" value="Lambda_DNA-bd_dom_sf"/>
</dbReference>
<dbReference type="Pfam" id="PF06114">
    <property type="entry name" value="Peptidase_M78"/>
    <property type="match status" value="1"/>
</dbReference>
<protein>
    <submittedName>
        <fullName evidence="3">Putative phage DNA-binding protein</fullName>
    </submittedName>
</protein>
<dbReference type="SUPFAM" id="SSF47413">
    <property type="entry name" value="lambda repressor-like DNA-binding domains"/>
    <property type="match status" value="1"/>
</dbReference>
<dbReference type="EMBL" id="CP019655">
    <property type="protein sequence ID" value="AVF24798.1"/>
    <property type="molecule type" value="Genomic_DNA"/>
</dbReference>
<keyword evidence="3" id="KW-0238">DNA-binding</keyword>
<dbReference type="AlphaFoldDB" id="A0A2L1U9L3"/>
<accession>A0A2L1U9L3</accession>
<evidence type="ECO:0000259" key="2">
    <source>
        <dbReference type="PROSITE" id="PS50943"/>
    </source>
</evidence>
<dbReference type="PANTHER" id="PTHR43236">
    <property type="entry name" value="ANTITOXIN HIGA1"/>
    <property type="match status" value="1"/>
</dbReference>
<proteinExistence type="inferred from homology"/>
<evidence type="ECO:0000256" key="1">
    <source>
        <dbReference type="ARBA" id="ARBA00007227"/>
    </source>
</evidence>
<dbReference type="InterPro" id="IPR010359">
    <property type="entry name" value="IrrE_HExxH"/>
</dbReference>
<sequence length="384" mass="44460">MIVKNKFNGKKLEQARKIRNLTLQEVAEATGISHQSISKYEKNKAIPSREMIHLLARLLKFETTFFYSEEVEDRFFENSFIYRSKACVAKKYKDQTENQLGMIHLLVSNIKKRVNLPKFDVNLIRQSSSSADFMPTSDDEIETLAGSIRKKFGLSDGPIGNLTNLCEKLGVHIFYLNMNHQGIDACSVLIDNTPYIVLNRDITSAVRIRFNIAHELGHIMLHSKNTKKVLNKKQHSKRMEYEANRFASALLLPESGIAKDLTALGLDYLVMLKKHWMVSVQAIIYRAEQLELFTPEYCLYLRQQISRKKWRQKEPFDDEITIEKPRLFSHAIHYLNEKLNISISQISFESGVLADEIRELCNEGTQLNTINHHQPQVSYLKRVK</sequence>
<reference evidence="4" key="1">
    <citation type="submission" date="2017-02" db="EMBL/GenBank/DDBJ databases">
        <title>Delineation of Paenibacillus larvae strains originating from foulbrood outbreaks.</title>
        <authorList>
            <person name="Beims H."/>
            <person name="Bunk B."/>
            <person name="Sproeer C."/>
            <person name="Mohr K.I."/>
            <person name="Pradella S."/>
            <person name="Guenther G."/>
            <person name="Rohde M."/>
            <person name="von der Ohe W."/>
            <person name="Steinert M."/>
        </authorList>
    </citation>
    <scope>NUCLEOTIDE SEQUENCE [LARGE SCALE GENOMIC DNA]</scope>
    <source>
        <strain evidence="4">Eric_III</strain>
    </source>
</reference>
<dbReference type="GO" id="GO:0003677">
    <property type="term" value="F:DNA binding"/>
    <property type="evidence" value="ECO:0007669"/>
    <property type="project" value="UniProtKB-KW"/>
</dbReference>
<dbReference type="PANTHER" id="PTHR43236:SF1">
    <property type="entry name" value="BLL7220 PROTEIN"/>
    <property type="match status" value="1"/>
</dbReference>
<dbReference type="Gene3D" id="1.10.260.40">
    <property type="entry name" value="lambda repressor-like DNA-binding domains"/>
    <property type="match status" value="1"/>
</dbReference>
<evidence type="ECO:0000313" key="4">
    <source>
        <dbReference type="Proteomes" id="UP000239833"/>
    </source>
</evidence>
<dbReference type="CDD" id="cd00093">
    <property type="entry name" value="HTH_XRE"/>
    <property type="match status" value="1"/>
</dbReference>
<dbReference type="Proteomes" id="UP000239833">
    <property type="component" value="Chromosome"/>
</dbReference>
<dbReference type="RefSeq" id="WP_077996679.1">
    <property type="nucleotide sequence ID" value="NZ_CP019655.1"/>
</dbReference>
<dbReference type="PROSITE" id="PS50943">
    <property type="entry name" value="HTH_CROC1"/>
    <property type="match status" value="1"/>
</dbReference>
<organism evidence="3 4">
    <name type="scientific">Paenibacillus larvae subsp. larvae</name>
    <dbReference type="NCBI Taxonomy" id="147375"/>
    <lineage>
        <taxon>Bacteria</taxon>
        <taxon>Bacillati</taxon>
        <taxon>Bacillota</taxon>
        <taxon>Bacilli</taxon>
        <taxon>Bacillales</taxon>
        <taxon>Paenibacillaceae</taxon>
        <taxon>Paenibacillus</taxon>
    </lineage>
</organism>
<dbReference type="InterPro" id="IPR052345">
    <property type="entry name" value="Rad_response_metalloprotease"/>
</dbReference>
<dbReference type="Pfam" id="PF01381">
    <property type="entry name" value="HTH_3"/>
    <property type="match status" value="1"/>
</dbReference>
<dbReference type="GeneID" id="64217410"/>
<gene>
    <name evidence="3" type="ORF">ERICIII_00574</name>
</gene>
<dbReference type="SMART" id="SM00530">
    <property type="entry name" value="HTH_XRE"/>
    <property type="match status" value="1"/>
</dbReference>
<dbReference type="InterPro" id="IPR001387">
    <property type="entry name" value="Cro/C1-type_HTH"/>
</dbReference>
<feature type="domain" description="HTH cro/C1-type" evidence="2">
    <location>
        <begin position="12"/>
        <end position="66"/>
    </location>
</feature>
<dbReference type="Gene3D" id="1.10.10.2910">
    <property type="match status" value="1"/>
</dbReference>